<evidence type="ECO:0000313" key="7">
    <source>
        <dbReference type="EMBL" id="RRS03076.1"/>
    </source>
</evidence>
<evidence type="ECO:0000256" key="6">
    <source>
        <dbReference type="SAM" id="Phobius"/>
    </source>
</evidence>
<accession>A0A3R8S1C1</accession>
<dbReference type="RefSeq" id="WP_125244539.1">
    <property type="nucleotide sequence ID" value="NZ_RSED01000015.1"/>
</dbReference>
<dbReference type="InterPro" id="IPR059112">
    <property type="entry name" value="CysZ/EI24"/>
</dbReference>
<evidence type="ECO:0000256" key="5">
    <source>
        <dbReference type="SAM" id="MobiDB-lite"/>
    </source>
</evidence>
<dbReference type="EMBL" id="RSED01000015">
    <property type="protein sequence ID" value="RRS03076.1"/>
    <property type="molecule type" value="Genomic_DNA"/>
</dbReference>
<dbReference type="AlphaFoldDB" id="A0A3R8S1C1"/>
<keyword evidence="2 6" id="KW-0812">Transmembrane</keyword>
<keyword evidence="8" id="KW-1185">Reference proteome</keyword>
<proteinExistence type="predicted"/>
<evidence type="ECO:0000256" key="1">
    <source>
        <dbReference type="ARBA" id="ARBA00004141"/>
    </source>
</evidence>
<dbReference type="Pfam" id="PF07264">
    <property type="entry name" value="EI24"/>
    <property type="match status" value="1"/>
</dbReference>
<dbReference type="Proteomes" id="UP000269265">
    <property type="component" value="Unassembled WGS sequence"/>
</dbReference>
<evidence type="ECO:0000256" key="2">
    <source>
        <dbReference type="ARBA" id="ARBA00022692"/>
    </source>
</evidence>
<dbReference type="OrthoDB" id="8565703at2"/>
<evidence type="ECO:0000256" key="4">
    <source>
        <dbReference type="ARBA" id="ARBA00023136"/>
    </source>
</evidence>
<feature type="transmembrane region" description="Helical" evidence="6">
    <location>
        <begin position="39"/>
        <end position="62"/>
    </location>
</feature>
<evidence type="ECO:0000256" key="3">
    <source>
        <dbReference type="ARBA" id="ARBA00022989"/>
    </source>
</evidence>
<keyword evidence="4 6" id="KW-0472">Membrane</keyword>
<name>A0A3R8S1C1_9BURK</name>
<evidence type="ECO:0008006" key="9">
    <source>
        <dbReference type="Google" id="ProtNLM"/>
    </source>
</evidence>
<comment type="caution">
    <text evidence="7">The sequence shown here is derived from an EMBL/GenBank/DDBJ whole genome shotgun (WGS) entry which is preliminary data.</text>
</comment>
<feature type="region of interest" description="Disordered" evidence="5">
    <location>
        <begin position="293"/>
        <end position="340"/>
    </location>
</feature>
<evidence type="ECO:0000313" key="8">
    <source>
        <dbReference type="Proteomes" id="UP000269265"/>
    </source>
</evidence>
<feature type="transmembrane region" description="Helical" evidence="6">
    <location>
        <begin position="97"/>
        <end position="124"/>
    </location>
</feature>
<protein>
    <recommendedName>
        <fullName evidence="9">EI24 domain-containing protein</fullName>
    </recommendedName>
</protein>
<comment type="subcellular location">
    <subcellularLocation>
        <location evidence="1">Membrane</location>
        <topology evidence="1">Multi-pass membrane protein</topology>
    </subcellularLocation>
</comment>
<gene>
    <name evidence="7" type="ORF">EIP75_17290</name>
</gene>
<feature type="transmembrane region" description="Helical" evidence="6">
    <location>
        <begin position="145"/>
        <end position="167"/>
    </location>
</feature>
<organism evidence="7 8">
    <name type="scientific">Aquabacterium soli</name>
    <dbReference type="NCBI Taxonomy" id="2493092"/>
    <lineage>
        <taxon>Bacteria</taxon>
        <taxon>Pseudomonadati</taxon>
        <taxon>Pseudomonadota</taxon>
        <taxon>Betaproteobacteria</taxon>
        <taxon>Burkholderiales</taxon>
        <taxon>Aquabacterium</taxon>
    </lineage>
</organism>
<feature type="transmembrane region" description="Helical" evidence="6">
    <location>
        <begin position="218"/>
        <end position="249"/>
    </location>
</feature>
<feature type="transmembrane region" description="Helical" evidence="6">
    <location>
        <begin position="173"/>
        <end position="191"/>
    </location>
</feature>
<reference evidence="7 8" key="1">
    <citation type="submission" date="2018-12" db="EMBL/GenBank/DDBJ databases">
        <title>The whole draft genome of Aquabacterium sp. SJQ9.</title>
        <authorList>
            <person name="Sun L."/>
            <person name="Gao X."/>
            <person name="Chen W."/>
            <person name="Huang K."/>
        </authorList>
    </citation>
    <scope>NUCLEOTIDE SEQUENCE [LARGE SCALE GENOMIC DNA]</scope>
    <source>
        <strain evidence="7 8">SJQ9</strain>
    </source>
</reference>
<keyword evidence="3 6" id="KW-1133">Transmembrane helix</keyword>
<sequence>MLAADTAKPPPSAQPATLAPASVVDAALRAMLYCLHPRVIWLSVVPLLLSMLCLGGLAWWGWTDAVAQVRVGLDTWSLSQTFLNWLDGLGATGFRAVLAPLLLVIVTVPVVVVACLLVVATMMTPAIVKLVAQRRFPALQERHGGSWWASLAWSASAAVAALLALFLTLPLWFIPPFALVLPPLIWGWLTYRVMAYDTLADHASVKERQQLMRERRSALLTIGIISGYLGAAPAALWALGAITVILAPLMLVISVWLYTMVFAFSSLWFAHYLLAALQIQRAAEARAVPVSELRPTAQSPQSPAHAPETTVIDVPVREVPGPGAGGNTSLPSPRSHPDAP</sequence>
<feature type="transmembrane region" description="Helical" evidence="6">
    <location>
        <begin position="255"/>
        <end position="277"/>
    </location>
</feature>